<keyword evidence="1" id="KW-0812">Transmembrane</keyword>
<keyword evidence="1" id="KW-1133">Transmembrane helix</keyword>
<gene>
    <name evidence="2" type="ORF">CRG98_003020</name>
</gene>
<reference evidence="2 3" key="1">
    <citation type="submission" date="2017-11" db="EMBL/GenBank/DDBJ databases">
        <title>De-novo sequencing of pomegranate (Punica granatum L.) genome.</title>
        <authorList>
            <person name="Akparov Z."/>
            <person name="Amiraslanov A."/>
            <person name="Hajiyeva S."/>
            <person name="Abbasov M."/>
            <person name="Kaur K."/>
            <person name="Hamwieh A."/>
            <person name="Solovyev V."/>
            <person name="Salamov A."/>
            <person name="Braich B."/>
            <person name="Kosarev P."/>
            <person name="Mahmoud A."/>
            <person name="Hajiyev E."/>
            <person name="Babayeva S."/>
            <person name="Izzatullayeva V."/>
            <person name="Mammadov A."/>
            <person name="Mammadov A."/>
            <person name="Sharifova S."/>
            <person name="Ojaghi J."/>
            <person name="Eynullazada K."/>
            <person name="Bayramov B."/>
            <person name="Abdulazimova A."/>
            <person name="Shahmuradov I."/>
        </authorList>
    </citation>
    <scope>NUCLEOTIDE SEQUENCE [LARGE SCALE GENOMIC DNA]</scope>
    <source>
        <strain evidence="3">cv. AG2017</strain>
        <tissue evidence="2">Leaf</tissue>
    </source>
</reference>
<keyword evidence="1" id="KW-0472">Membrane</keyword>
<evidence type="ECO:0000313" key="3">
    <source>
        <dbReference type="Proteomes" id="UP000233551"/>
    </source>
</evidence>
<feature type="transmembrane region" description="Helical" evidence="1">
    <location>
        <begin position="12"/>
        <end position="34"/>
    </location>
</feature>
<name>A0A2I0L799_PUNGR</name>
<evidence type="ECO:0000256" key="1">
    <source>
        <dbReference type="SAM" id="Phobius"/>
    </source>
</evidence>
<accession>A0A2I0L799</accession>
<organism evidence="2 3">
    <name type="scientific">Punica granatum</name>
    <name type="common">Pomegranate</name>
    <dbReference type="NCBI Taxonomy" id="22663"/>
    <lineage>
        <taxon>Eukaryota</taxon>
        <taxon>Viridiplantae</taxon>
        <taxon>Streptophyta</taxon>
        <taxon>Embryophyta</taxon>
        <taxon>Tracheophyta</taxon>
        <taxon>Spermatophyta</taxon>
        <taxon>Magnoliopsida</taxon>
        <taxon>eudicotyledons</taxon>
        <taxon>Gunneridae</taxon>
        <taxon>Pentapetalae</taxon>
        <taxon>rosids</taxon>
        <taxon>malvids</taxon>
        <taxon>Myrtales</taxon>
        <taxon>Lythraceae</taxon>
        <taxon>Punica</taxon>
    </lineage>
</organism>
<dbReference type="EMBL" id="PGOL01000112">
    <property type="protein sequence ID" value="PKI76561.1"/>
    <property type="molecule type" value="Genomic_DNA"/>
</dbReference>
<proteinExistence type="predicted"/>
<sequence>MSRHLLKPLRASILVAFDGLVKTACLTIGVGVVWSDRAVMALATLAGCFSGVILKAAVELATVYS</sequence>
<dbReference type="AlphaFoldDB" id="A0A2I0L799"/>
<comment type="caution">
    <text evidence="2">The sequence shown here is derived from an EMBL/GenBank/DDBJ whole genome shotgun (WGS) entry which is preliminary data.</text>
</comment>
<protein>
    <submittedName>
        <fullName evidence="2">Uncharacterized protein</fullName>
    </submittedName>
</protein>
<evidence type="ECO:0000313" key="2">
    <source>
        <dbReference type="EMBL" id="PKI76561.1"/>
    </source>
</evidence>
<keyword evidence="3" id="KW-1185">Reference proteome</keyword>
<dbReference type="Proteomes" id="UP000233551">
    <property type="component" value="Unassembled WGS sequence"/>
</dbReference>
<feature type="transmembrane region" description="Helical" evidence="1">
    <location>
        <begin position="40"/>
        <end position="64"/>
    </location>
</feature>